<dbReference type="InterPro" id="IPR002104">
    <property type="entry name" value="Integrase_catalytic"/>
</dbReference>
<evidence type="ECO:0000313" key="3">
    <source>
        <dbReference type="EMBL" id="MDC3987686.1"/>
    </source>
</evidence>
<dbReference type="GO" id="GO:0015074">
    <property type="term" value="P:DNA integration"/>
    <property type="evidence" value="ECO:0007669"/>
    <property type="project" value="InterPro"/>
</dbReference>
<dbReference type="Proteomes" id="UP001151081">
    <property type="component" value="Unassembled WGS sequence"/>
</dbReference>
<feature type="domain" description="Tyr recombinase" evidence="2">
    <location>
        <begin position="24"/>
        <end position="118"/>
    </location>
</feature>
<evidence type="ECO:0000259" key="2">
    <source>
        <dbReference type="Pfam" id="PF00589"/>
    </source>
</evidence>
<keyword evidence="4" id="KW-1185">Reference proteome</keyword>
<proteinExistence type="predicted"/>
<dbReference type="SUPFAM" id="SSF56349">
    <property type="entry name" value="DNA breaking-rejoining enzymes"/>
    <property type="match status" value="1"/>
</dbReference>
<evidence type="ECO:0000313" key="4">
    <source>
        <dbReference type="Proteomes" id="UP001151081"/>
    </source>
</evidence>
<keyword evidence="1" id="KW-0233">DNA recombination</keyword>
<dbReference type="GO" id="GO:0006310">
    <property type="term" value="P:DNA recombination"/>
    <property type="evidence" value="ECO:0007669"/>
    <property type="project" value="UniProtKB-KW"/>
</dbReference>
<organism evidence="3 4">
    <name type="scientific">Polyangium jinanense</name>
    <dbReference type="NCBI Taxonomy" id="2829994"/>
    <lineage>
        <taxon>Bacteria</taxon>
        <taxon>Pseudomonadati</taxon>
        <taxon>Myxococcota</taxon>
        <taxon>Polyangia</taxon>
        <taxon>Polyangiales</taxon>
        <taxon>Polyangiaceae</taxon>
        <taxon>Polyangium</taxon>
    </lineage>
</organism>
<accession>A0A9X3XGJ6</accession>
<reference evidence="3 4" key="1">
    <citation type="submission" date="2021-04" db="EMBL/GenBank/DDBJ databases">
        <title>Genome analysis of Polyangium sp.</title>
        <authorList>
            <person name="Li Y."/>
            <person name="Wang J."/>
        </authorList>
    </citation>
    <scope>NUCLEOTIDE SEQUENCE [LARGE SCALE GENOMIC DNA]</scope>
    <source>
        <strain evidence="3 4">SDU14</strain>
    </source>
</reference>
<dbReference type="InterPro" id="IPR013762">
    <property type="entry name" value="Integrase-like_cat_sf"/>
</dbReference>
<dbReference type="Pfam" id="PF00589">
    <property type="entry name" value="Phage_integrase"/>
    <property type="match status" value="1"/>
</dbReference>
<dbReference type="Gene3D" id="1.10.443.10">
    <property type="entry name" value="Intergrase catalytic core"/>
    <property type="match status" value="1"/>
</dbReference>
<name>A0A9X3XGJ6_9BACT</name>
<dbReference type="InterPro" id="IPR011010">
    <property type="entry name" value="DNA_brk_join_enz"/>
</dbReference>
<protein>
    <submittedName>
        <fullName evidence="3">Site-specific integrase</fullName>
    </submittedName>
</protein>
<dbReference type="CDD" id="cd00397">
    <property type="entry name" value="DNA_BRE_C"/>
    <property type="match status" value="1"/>
</dbReference>
<gene>
    <name evidence="3" type="ORF">KEG57_44890</name>
</gene>
<dbReference type="GO" id="GO:0003677">
    <property type="term" value="F:DNA binding"/>
    <property type="evidence" value="ECO:0007669"/>
    <property type="project" value="InterPro"/>
</dbReference>
<dbReference type="RefSeq" id="WP_372518213.1">
    <property type="nucleotide sequence ID" value="NZ_JAGTJK010000028.1"/>
</dbReference>
<evidence type="ECO:0000256" key="1">
    <source>
        <dbReference type="ARBA" id="ARBA00023172"/>
    </source>
</evidence>
<dbReference type="AlphaFoldDB" id="A0A9X3XGJ6"/>
<dbReference type="EMBL" id="JAGTJJ010000056">
    <property type="protein sequence ID" value="MDC3987686.1"/>
    <property type="molecule type" value="Genomic_DNA"/>
</dbReference>
<comment type="caution">
    <text evidence="3">The sequence shown here is derived from an EMBL/GenBank/DDBJ whole genome shotgun (WGS) entry which is preliminary data.</text>
</comment>
<sequence length="131" mass="14212">MPRCSRRAAQDLGSSTRGGAGLAEIPIARELARLLAPIVKKGPREAHVALNDHGKPWGQFGIDQAFEHVCRRAGLSGWSVYCIRHDAITSWLCACSPVHVVQRMAGHKHLATTQKYVHFPGSLTGAQPRGV</sequence>